<reference evidence="6" key="1">
    <citation type="submission" date="2020-10" db="EMBL/GenBank/DDBJ databases">
        <authorList>
            <person name="Gilroy R."/>
        </authorList>
    </citation>
    <scope>NUCLEOTIDE SEQUENCE</scope>
    <source>
        <strain evidence="6">ChiSjej1B19-7085</strain>
    </source>
</reference>
<dbReference type="CDD" id="cd00880">
    <property type="entry name" value="Era_like"/>
    <property type="match status" value="1"/>
</dbReference>
<name>A0A9D1DRZ7_9FIRM</name>
<dbReference type="Gene3D" id="3.40.50.11410">
    <property type="match status" value="1"/>
</dbReference>
<dbReference type="NCBIfam" id="TIGR00231">
    <property type="entry name" value="small_GTP"/>
    <property type="match status" value="1"/>
</dbReference>
<reference evidence="6" key="2">
    <citation type="journal article" date="2021" name="PeerJ">
        <title>Extensive microbial diversity within the chicken gut microbiome revealed by metagenomics and culture.</title>
        <authorList>
            <person name="Gilroy R."/>
            <person name="Ravi A."/>
            <person name="Getino M."/>
            <person name="Pursley I."/>
            <person name="Horton D.L."/>
            <person name="Alikhan N.F."/>
            <person name="Baker D."/>
            <person name="Gharbi K."/>
            <person name="Hall N."/>
            <person name="Watson M."/>
            <person name="Adriaenssens E.M."/>
            <person name="Foster-Nyarko E."/>
            <person name="Jarju S."/>
            <person name="Secka A."/>
            <person name="Antonio M."/>
            <person name="Oren A."/>
            <person name="Chaudhuri R.R."/>
            <person name="La Ragione R."/>
            <person name="Hildebrand F."/>
            <person name="Pallen M.J."/>
        </authorList>
    </citation>
    <scope>NUCLEOTIDE SEQUENCE</scope>
    <source>
        <strain evidence="6">ChiSjej1B19-7085</strain>
    </source>
</reference>
<feature type="domain" description="G" evidence="3">
    <location>
        <begin position="14"/>
        <end position="129"/>
    </location>
</feature>
<gene>
    <name evidence="6" type="primary">hydF</name>
    <name evidence="6" type="ORF">IAA54_09715</name>
</gene>
<dbReference type="GO" id="GO:0005525">
    <property type="term" value="F:GTP binding"/>
    <property type="evidence" value="ECO:0007669"/>
    <property type="project" value="UniProtKB-KW"/>
</dbReference>
<dbReference type="Pfam" id="PF18133">
    <property type="entry name" value="HydF_tetramer"/>
    <property type="match status" value="1"/>
</dbReference>
<dbReference type="GO" id="GO:0002098">
    <property type="term" value="P:tRNA wobble uridine modification"/>
    <property type="evidence" value="ECO:0007669"/>
    <property type="project" value="TreeGrafter"/>
</dbReference>
<accession>A0A9D1DRZ7</accession>
<evidence type="ECO:0000313" key="7">
    <source>
        <dbReference type="Proteomes" id="UP000886785"/>
    </source>
</evidence>
<dbReference type="InterPro" id="IPR027417">
    <property type="entry name" value="P-loop_NTPase"/>
</dbReference>
<dbReference type="InterPro" id="IPR006073">
    <property type="entry name" value="GTP-bd"/>
</dbReference>
<dbReference type="Gene3D" id="3.40.50.300">
    <property type="entry name" value="P-loop containing nucleotide triphosphate hydrolases"/>
    <property type="match status" value="1"/>
</dbReference>
<keyword evidence="2" id="KW-0342">GTP-binding</keyword>
<dbReference type="AlphaFoldDB" id="A0A9D1DRZ7"/>
<dbReference type="PANTHER" id="PTHR42714">
    <property type="entry name" value="TRNA MODIFICATION GTPASE GTPBP3"/>
    <property type="match status" value="1"/>
</dbReference>
<dbReference type="InterPro" id="IPR023873">
    <property type="entry name" value="FeFe-hyd_GTPase_HydF"/>
</dbReference>
<dbReference type="NCBIfam" id="TIGR03918">
    <property type="entry name" value="GTP_HydF"/>
    <property type="match status" value="1"/>
</dbReference>
<protein>
    <submittedName>
        <fullName evidence="6">[FeFe] hydrogenase H-cluster maturation GTPase HydF</fullName>
    </submittedName>
</protein>
<dbReference type="Gene3D" id="3.40.50.11420">
    <property type="match status" value="1"/>
</dbReference>
<dbReference type="SUPFAM" id="SSF52540">
    <property type="entry name" value="P-loop containing nucleoside triphosphate hydrolases"/>
    <property type="match status" value="1"/>
</dbReference>
<evidence type="ECO:0000313" key="6">
    <source>
        <dbReference type="EMBL" id="HIR57933.1"/>
    </source>
</evidence>
<evidence type="ECO:0000256" key="1">
    <source>
        <dbReference type="ARBA" id="ARBA00022741"/>
    </source>
</evidence>
<dbReference type="EMBL" id="DVHF01000118">
    <property type="protein sequence ID" value="HIR57933.1"/>
    <property type="molecule type" value="Genomic_DNA"/>
</dbReference>
<proteinExistence type="predicted"/>
<dbReference type="InterPro" id="IPR041606">
    <property type="entry name" value="HydF_dimer"/>
</dbReference>
<dbReference type="GO" id="GO:0030488">
    <property type="term" value="P:tRNA methylation"/>
    <property type="evidence" value="ECO:0007669"/>
    <property type="project" value="TreeGrafter"/>
</dbReference>
<comment type="caution">
    <text evidence="6">The sequence shown here is derived from an EMBL/GenBank/DDBJ whole genome shotgun (WGS) entry which is preliminary data.</text>
</comment>
<dbReference type="GO" id="GO:0005737">
    <property type="term" value="C:cytoplasm"/>
    <property type="evidence" value="ECO:0007669"/>
    <property type="project" value="TreeGrafter"/>
</dbReference>
<dbReference type="Pfam" id="PF18128">
    <property type="entry name" value="HydF_dimer"/>
    <property type="match status" value="1"/>
</dbReference>
<dbReference type="Pfam" id="PF01926">
    <property type="entry name" value="MMR_HSR1"/>
    <property type="match status" value="1"/>
</dbReference>
<dbReference type="InterPro" id="IPR040644">
    <property type="entry name" value="HydF_tetramer"/>
</dbReference>
<evidence type="ECO:0000256" key="2">
    <source>
        <dbReference type="ARBA" id="ARBA00023134"/>
    </source>
</evidence>
<evidence type="ECO:0000259" key="4">
    <source>
        <dbReference type="Pfam" id="PF18128"/>
    </source>
</evidence>
<evidence type="ECO:0000259" key="5">
    <source>
        <dbReference type="Pfam" id="PF18133"/>
    </source>
</evidence>
<evidence type="ECO:0000259" key="3">
    <source>
        <dbReference type="Pfam" id="PF01926"/>
    </source>
</evidence>
<feature type="domain" description="Hydrogen maturase F dimerization" evidence="4">
    <location>
        <begin position="178"/>
        <end position="276"/>
    </location>
</feature>
<dbReference type="InterPro" id="IPR005225">
    <property type="entry name" value="Small_GTP-bd"/>
</dbReference>
<dbReference type="Proteomes" id="UP000886785">
    <property type="component" value="Unassembled WGS sequence"/>
</dbReference>
<keyword evidence="1" id="KW-0547">Nucleotide-binding</keyword>
<organism evidence="6 7">
    <name type="scientific">Candidatus Gallacutalibacter pullicola</name>
    <dbReference type="NCBI Taxonomy" id="2840830"/>
    <lineage>
        <taxon>Bacteria</taxon>
        <taxon>Bacillati</taxon>
        <taxon>Bacillota</taxon>
        <taxon>Clostridia</taxon>
        <taxon>Eubacteriales</taxon>
        <taxon>Candidatus Gallacutalibacter</taxon>
    </lineage>
</organism>
<dbReference type="PANTHER" id="PTHR42714:SF6">
    <property type="entry name" value="TRANSLATION INITIATION FACTOR IF-2"/>
    <property type="match status" value="1"/>
</dbReference>
<feature type="domain" description="Hydrogen maturase F tetramerization" evidence="5">
    <location>
        <begin position="281"/>
        <end position="395"/>
    </location>
</feature>
<sequence>MSSMNSTPSGDRVHIGIFGRRNAGKSSVINAMTGQSLSIVSEVKGTTTDPVQKAMELLPLGPVVLIDTPGIDDEGELGSLRVRRSYQMLNKSDLALLVVDGAEGFLPEDLAILQKIQEKKIPYLIAANKSDQARGTELNGLPAGESVLWVSAKTGENIGTLKDRLAALAPDAQPEFPIISDKINPLDFVVLVVPIDKAAPKGRLILPQQQTIRDILDRGGVPIVCRDTELAVTLERLGTDPALVITDSQAFRKVSAIVPDHILLTSFSILFSRHKGDLAEQIRGVRALDELRDGDKILISEGCTHHRQCGDIGTQKLPAWIRQYTGKDVEFAYTSGTEFPEDLTGYRMVVHCGGCMLNEREMKYRIRCAADQGVPIANYGLVIAQTQGILCRSLQVFPEIAAVLEG</sequence>